<dbReference type="EMBL" id="RWGY01000039">
    <property type="protein sequence ID" value="TVU11397.1"/>
    <property type="molecule type" value="Genomic_DNA"/>
</dbReference>
<dbReference type="PANTHER" id="PTHR32100">
    <property type="entry name" value="OMEGA-6 FATTY ACID DESATURASE, CHLOROPLASTIC"/>
    <property type="match status" value="1"/>
</dbReference>
<evidence type="ECO:0000256" key="1">
    <source>
        <dbReference type="SAM" id="MobiDB-lite"/>
    </source>
</evidence>
<dbReference type="OrthoDB" id="1461976at2759"/>
<feature type="region of interest" description="Disordered" evidence="1">
    <location>
        <begin position="383"/>
        <end position="425"/>
    </location>
</feature>
<feature type="compositionally biased region" description="Low complexity" evidence="1">
    <location>
        <begin position="383"/>
        <end position="413"/>
    </location>
</feature>
<evidence type="ECO:0000313" key="3">
    <source>
        <dbReference type="Proteomes" id="UP000324897"/>
    </source>
</evidence>
<reference evidence="2 3" key="1">
    <citation type="journal article" date="2019" name="Sci. Rep.">
        <title>A high-quality genome of Eragrostis curvula grass provides insights into Poaceae evolution and supports new strategies to enhance forage quality.</title>
        <authorList>
            <person name="Carballo J."/>
            <person name="Santos B.A.C.M."/>
            <person name="Zappacosta D."/>
            <person name="Garbus I."/>
            <person name="Selva J.P."/>
            <person name="Gallo C.A."/>
            <person name="Diaz A."/>
            <person name="Albertini E."/>
            <person name="Caccamo M."/>
            <person name="Echenique V."/>
        </authorList>
    </citation>
    <scope>NUCLEOTIDE SEQUENCE [LARGE SCALE GENOMIC DNA]</scope>
    <source>
        <strain evidence="3">cv. Victoria</strain>
        <tissue evidence="2">Leaf</tissue>
    </source>
</reference>
<feature type="region of interest" description="Disordered" evidence="1">
    <location>
        <begin position="94"/>
        <end position="128"/>
    </location>
</feature>
<dbReference type="Gramene" id="TVU11397">
    <property type="protein sequence ID" value="TVU11397"/>
    <property type="gene ID" value="EJB05_44982"/>
</dbReference>
<feature type="non-terminal residue" evidence="2">
    <location>
        <position position="1"/>
    </location>
</feature>
<feature type="compositionally biased region" description="Low complexity" evidence="1">
    <location>
        <begin position="94"/>
        <end position="112"/>
    </location>
</feature>
<dbReference type="InterPro" id="IPR012171">
    <property type="entry name" value="Fatty_acid_desaturase"/>
</dbReference>
<gene>
    <name evidence="2" type="ORF">EJB05_44982</name>
</gene>
<comment type="caution">
    <text evidence="2">The sequence shown here is derived from an EMBL/GenBank/DDBJ whole genome shotgun (WGS) entry which is preliminary data.</text>
</comment>
<evidence type="ECO:0008006" key="4">
    <source>
        <dbReference type="Google" id="ProtNLM"/>
    </source>
</evidence>
<accession>A0A5J9TJM5</accession>
<dbReference type="Proteomes" id="UP000324897">
    <property type="component" value="Chromosome 3"/>
</dbReference>
<evidence type="ECO:0000313" key="2">
    <source>
        <dbReference type="EMBL" id="TVU11397.1"/>
    </source>
</evidence>
<dbReference type="AlphaFoldDB" id="A0A5J9TJM5"/>
<organism evidence="2 3">
    <name type="scientific">Eragrostis curvula</name>
    <name type="common">weeping love grass</name>
    <dbReference type="NCBI Taxonomy" id="38414"/>
    <lineage>
        <taxon>Eukaryota</taxon>
        <taxon>Viridiplantae</taxon>
        <taxon>Streptophyta</taxon>
        <taxon>Embryophyta</taxon>
        <taxon>Tracheophyta</taxon>
        <taxon>Spermatophyta</taxon>
        <taxon>Magnoliopsida</taxon>
        <taxon>Liliopsida</taxon>
        <taxon>Poales</taxon>
        <taxon>Poaceae</taxon>
        <taxon>PACMAD clade</taxon>
        <taxon>Chloridoideae</taxon>
        <taxon>Eragrostideae</taxon>
        <taxon>Eragrostidinae</taxon>
        <taxon>Eragrostis</taxon>
    </lineage>
</organism>
<proteinExistence type="predicted"/>
<protein>
    <recommendedName>
        <fullName evidence="4">Fatty acid desaturase N-terminal domain-containing protein</fullName>
    </recommendedName>
</protein>
<keyword evidence="3" id="KW-1185">Reference proteome</keyword>
<sequence length="459" mass="49292">MEKRDDVLRRRIFGPINSKPPSRDLTSQSPFGVSASLPTLLAGSLPLFSTPTPTPFRGCNCNQWVQLVAAPRRPAGQPAVLPVTPICRRPVASPRTSLLSRSPRSGGPSRRTVSGAHWRNPPPTSSATSLAVIPSLPAPLRLVAWPVYWAAQGCALGGVWVIAHECGHHAFSEHAASTTPWGSRCHTALLVPTSPGSTPSTTPWGSRSTRRCSSLTSPGSTVTGATIPTRVHSTATTCSCRGAAPSCRSELHPYARGAAGRPATLALQLLLGWPLYLSLSCNAAGRPHPRFASHFDPYSPIFSGRRERLQVVPSDAGVLAVLLALCRLAAAHRLGAVARVYGAPLVVVNAWLVLVTYLQHTDPAVPRYAGREWDWLRSPRWTATTAPSSTKHSTTSPTRTSCTTSSRPCRTTTPPRPPPRSARFDATPITRAAWRAAKECVYVEPDGSRDGVFWYGNNF</sequence>
<dbReference type="GO" id="GO:0016491">
    <property type="term" value="F:oxidoreductase activity"/>
    <property type="evidence" value="ECO:0007669"/>
    <property type="project" value="InterPro"/>
</dbReference>
<name>A0A5J9TJM5_9POAL</name>
<feature type="compositionally biased region" description="Low complexity" evidence="1">
    <location>
        <begin position="192"/>
        <end position="217"/>
    </location>
</feature>
<feature type="region of interest" description="Disordered" evidence="1">
    <location>
        <begin position="192"/>
        <end position="226"/>
    </location>
</feature>